<proteinExistence type="predicted"/>
<protein>
    <submittedName>
        <fullName evidence="1">Uncharacterized protein</fullName>
    </submittedName>
</protein>
<dbReference type="Proteomes" id="UP000593560">
    <property type="component" value="Unassembled WGS sequence"/>
</dbReference>
<keyword evidence="2" id="KW-1185">Reference proteome</keyword>
<evidence type="ECO:0000313" key="1">
    <source>
        <dbReference type="EMBL" id="MBA0815980.1"/>
    </source>
</evidence>
<name>A0A7J9I1J7_9ROSI</name>
<accession>A0A7J9I1J7</accession>
<evidence type="ECO:0000313" key="2">
    <source>
        <dbReference type="Proteomes" id="UP000593560"/>
    </source>
</evidence>
<dbReference type="EMBL" id="JABFAD010000013">
    <property type="protein sequence ID" value="MBA0815980.1"/>
    <property type="molecule type" value="Genomic_DNA"/>
</dbReference>
<reference evidence="1 2" key="1">
    <citation type="journal article" date="2019" name="Genome Biol. Evol.">
        <title>Insights into the evolution of the New World diploid cottons (Gossypium, subgenus Houzingenia) based on genome sequencing.</title>
        <authorList>
            <person name="Grover C.E."/>
            <person name="Arick M.A. 2nd"/>
            <person name="Thrash A."/>
            <person name="Conover J.L."/>
            <person name="Sanders W.S."/>
            <person name="Peterson D.G."/>
            <person name="Frelichowski J.E."/>
            <person name="Scheffler J.A."/>
            <person name="Scheffler B.E."/>
            <person name="Wendel J.F."/>
        </authorList>
    </citation>
    <scope>NUCLEOTIDE SEQUENCE [LARGE SCALE GENOMIC DNA]</scope>
    <source>
        <strain evidence="1">0</strain>
        <tissue evidence="1">Leaf</tissue>
    </source>
</reference>
<organism evidence="1 2">
    <name type="scientific">Gossypium harknessii</name>
    <dbReference type="NCBI Taxonomy" id="34285"/>
    <lineage>
        <taxon>Eukaryota</taxon>
        <taxon>Viridiplantae</taxon>
        <taxon>Streptophyta</taxon>
        <taxon>Embryophyta</taxon>
        <taxon>Tracheophyta</taxon>
        <taxon>Spermatophyta</taxon>
        <taxon>Magnoliopsida</taxon>
        <taxon>eudicotyledons</taxon>
        <taxon>Gunneridae</taxon>
        <taxon>Pentapetalae</taxon>
        <taxon>rosids</taxon>
        <taxon>malvids</taxon>
        <taxon>Malvales</taxon>
        <taxon>Malvaceae</taxon>
        <taxon>Malvoideae</taxon>
        <taxon>Gossypium</taxon>
    </lineage>
</organism>
<comment type="caution">
    <text evidence="1">The sequence shown here is derived from an EMBL/GenBank/DDBJ whole genome shotgun (WGS) entry which is preliminary data.</text>
</comment>
<sequence length="18" mass="1992">MREGRCNTPEFGPRSTGP</sequence>
<gene>
    <name evidence="1" type="ORF">Gohar_000692</name>
</gene>
<dbReference type="AlphaFoldDB" id="A0A7J9I1J7"/>